<name>R8BS70_PHAM7</name>
<dbReference type="PRINTS" id="PR01653">
    <property type="entry name" value="TCTPROTEIN"/>
</dbReference>
<evidence type="ECO:0000259" key="3">
    <source>
        <dbReference type="PROSITE" id="PS51797"/>
    </source>
</evidence>
<dbReference type="SUPFAM" id="SSF51316">
    <property type="entry name" value="Mss4-like"/>
    <property type="match status" value="1"/>
</dbReference>
<dbReference type="FunFam" id="2.170.150.10:FF:000002">
    <property type="entry name" value="Translationally-controlled tumor protein homolog"/>
    <property type="match status" value="1"/>
</dbReference>
<dbReference type="PROSITE" id="PS51797">
    <property type="entry name" value="TCTP_3"/>
    <property type="match status" value="1"/>
</dbReference>
<protein>
    <recommendedName>
        <fullName evidence="1">Translationally-controlled tumor protein homolog</fullName>
    </recommendedName>
</protein>
<gene>
    <name evidence="4" type="ORF">UCRPA7_2218</name>
</gene>
<feature type="domain" description="TCTP" evidence="3">
    <location>
        <begin position="1"/>
        <end position="170"/>
    </location>
</feature>
<dbReference type="eggNOG" id="KOG1727">
    <property type="taxonomic scope" value="Eukaryota"/>
</dbReference>
<dbReference type="InterPro" id="IPR018105">
    <property type="entry name" value="Translational_control_tumour_p"/>
</dbReference>
<dbReference type="KEGG" id="tmn:UCRPA7_2218"/>
<evidence type="ECO:0000256" key="1">
    <source>
        <dbReference type="ARBA" id="ARBA00014759"/>
    </source>
</evidence>
<dbReference type="OrthoDB" id="10248936at2759"/>
<dbReference type="InterPro" id="IPR034737">
    <property type="entry name" value="TCTP"/>
</dbReference>
<dbReference type="EMBL" id="KB932928">
    <property type="protein sequence ID" value="EOO02223.1"/>
    <property type="molecule type" value="Genomic_DNA"/>
</dbReference>
<dbReference type="RefSeq" id="XP_007912983.1">
    <property type="nucleotide sequence ID" value="XM_007914792.1"/>
</dbReference>
<dbReference type="HOGENOM" id="CLU_095877_0_0_1"/>
<comment type="similarity">
    <text evidence="2">Belongs to the TCTP family.</text>
</comment>
<dbReference type="Gene3D" id="2.170.150.10">
    <property type="entry name" value="Metal Binding Protein, Guanine Nucleotide Exchange Factor, Chain A"/>
    <property type="match status" value="1"/>
</dbReference>
<evidence type="ECO:0000313" key="4">
    <source>
        <dbReference type="EMBL" id="EOO02223.1"/>
    </source>
</evidence>
<dbReference type="Pfam" id="PF00838">
    <property type="entry name" value="TCTP"/>
    <property type="match status" value="1"/>
</dbReference>
<dbReference type="AlphaFoldDB" id="R8BS70"/>
<proteinExistence type="inferred from homology"/>
<dbReference type="PROSITE" id="PS01003">
    <property type="entry name" value="TCTP_2"/>
    <property type="match status" value="1"/>
</dbReference>
<dbReference type="InterPro" id="IPR011323">
    <property type="entry name" value="Mss4/transl-control_tumour"/>
</dbReference>
<reference evidence="5" key="1">
    <citation type="journal article" date="2013" name="Genome Announc.">
        <title>Draft genome sequence of the ascomycete Phaeoacremonium aleophilum strain UCR-PA7, a causal agent of the esca disease complex in grapevines.</title>
        <authorList>
            <person name="Blanco-Ulate B."/>
            <person name="Rolshausen P."/>
            <person name="Cantu D."/>
        </authorList>
    </citation>
    <scope>NUCLEOTIDE SEQUENCE [LARGE SCALE GENOMIC DNA]</scope>
    <source>
        <strain evidence="5">UCR-PA7</strain>
    </source>
</reference>
<dbReference type="PANTHER" id="PTHR11991:SF0">
    <property type="entry name" value="TRANSLATIONALLY-CONTROLLED TUMOR PROTEIN"/>
    <property type="match status" value="1"/>
</dbReference>
<evidence type="ECO:0000256" key="2">
    <source>
        <dbReference type="PROSITE-ProRule" id="PRU01133"/>
    </source>
</evidence>
<accession>R8BS70</accession>
<evidence type="ECO:0000313" key="5">
    <source>
        <dbReference type="Proteomes" id="UP000014074"/>
    </source>
</evidence>
<dbReference type="Proteomes" id="UP000014074">
    <property type="component" value="Unassembled WGS sequence"/>
</dbReference>
<dbReference type="PANTHER" id="PTHR11991">
    <property type="entry name" value="TRANSLATIONALLY CONTROLLED TUMOR PROTEIN-RELATED"/>
    <property type="match status" value="1"/>
</dbReference>
<organism evidence="4 5">
    <name type="scientific">Phaeoacremonium minimum (strain UCR-PA7)</name>
    <name type="common">Esca disease fungus</name>
    <name type="synonym">Togninia minima</name>
    <dbReference type="NCBI Taxonomy" id="1286976"/>
    <lineage>
        <taxon>Eukaryota</taxon>
        <taxon>Fungi</taxon>
        <taxon>Dikarya</taxon>
        <taxon>Ascomycota</taxon>
        <taxon>Pezizomycotina</taxon>
        <taxon>Sordariomycetes</taxon>
        <taxon>Sordariomycetidae</taxon>
        <taxon>Togniniales</taxon>
        <taxon>Togniniaceae</taxon>
        <taxon>Phaeoacremonium</taxon>
    </lineage>
</organism>
<keyword evidence="5" id="KW-1185">Reference proteome</keyword>
<sequence length="170" mass="18920">MIIYKDIISGDEIISDSYDLKEVDGIVYEADCAMITEGAVEVDIGANASAEEADEGVEDQAVKVNNIVYSFRLQSTSFDKKAYMGYLKGYMKAVKAKLQEAGKSAEEIKAFETGASNFVKNKLIPNFKDYEFYTGESMDPDAMVVLLNYREDGTTPYVVVWKHGLSEMKV</sequence>
<dbReference type="InterPro" id="IPR018103">
    <property type="entry name" value="Translation_control_tumour_CS"/>
</dbReference>
<dbReference type="GO" id="GO:0005737">
    <property type="term" value="C:cytoplasm"/>
    <property type="evidence" value="ECO:0007669"/>
    <property type="project" value="TreeGrafter"/>
</dbReference>
<dbReference type="PROSITE" id="PS01002">
    <property type="entry name" value="TCTP_1"/>
    <property type="match status" value="1"/>
</dbReference>
<dbReference type="GeneID" id="19322444"/>
<dbReference type="GO" id="GO:0005509">
    <property type="term" value="F:calcium ion binding"/>
    <property type="evidence" value="ECO:0007669"/>
    <property type="project" value="TreeGrafter"/>
</dbReference>
<dbReference type="InterPro" id="IPR011057">
    <property type="entry name" value="Mss4-like_sf"/>
</dbReference>